<organism evidence="1 2">
    <name type="scientific">Amycolatopsis jiangsuensis</name>
    <dbReference type="NCBI Taxonomy" id="1181879"/>
    <lineage>
        <taxon>Bacteria</taxon>
        <taxon>Bacillati</taxon>
        <taxon>Actinomycetota</taxon>
        <taxon>Actinomycetes</taxon>
        <taxon>Pseudonocardiales</taxon>
        <taxon>Pseudonocardiaceae</taxon>
        <taxon>Amycolatopsis</taxon>
    </lineage>
</organism>
<proteinExistence type="predicted"/>
<reference evidence="1 2" key="1">
    <citation type="submission" date="2020-08" db="EMBL/GenBank/DDBJ databases">
        <title>Sequencing the genomes of 1000 actinobacteria strains.</title>
        <authorList>
            <person name="Klenk H.-P."/>
        </authorList>
    </citation>
    <scope>NUCLEOTIDE SEQUENCE [LARGE SCALE GENOMIC DNA]</scope>
    <source>
        <strain evidence="1 2">DSM 45859</strain>
    </source>
</reference>
<sequence>MSFDLTYQGTKPGKLRSAGTRQKQFDITDAAGNDVGRYVLELTARLPQPLATLVVVAPLAIDLAFNVNQAGYRALHR</sequence>
<protein>
    <submittedName>
        <fullName evidence="1">Uncharacterized protein</fullName>
    </submittedName>
</protein>
<accession>A0A840J0K0</accession>
<keyword evidence="2" id="KW-1185">Reference proteome</keyword>
<dbReference type="RefSeq" id="WP_184781712.1">
    <property type="nucleotide sequence ID" value="NZ_JACHMG010000001.1"/>
</dbReference>
<gene>
    <name evidence="1" type="ORF">BJY18_004413</name>
</gene>
<name>A0A840J0K0_9PSEU</name>
<dbReference type="Proteomes" id="UP000581769">
    <property type="component" value="Unassembled WGS sequence"/>
</dbReference>
<evidence type="ECO:0000313" key="1">
    <source>
        <dbReference type="EMBL" id="MBB4686928.1"/>
    </source>
</evidence>
<evidence type="ECO:0000313" key="2">
    <source>
        <dbReference type="Proteomes" id="UP000581769"/>
    </source>
</evidence>
<comment type="caution">
    <text evidence="1">The sequence shown here is derived from an EMBL/GenBank/DDBJ whole genome shotgun (WGS) entry which is preliminary data.</text>
</comment>
<dbReference type="EMBL" id="JACHMG010000001">
    <property type="protein sequence ID" value="MBB4686928.1"/>
    <property type="molecule type" value="Genomic_DNA"/>
</dbReference>
<dbReference type="AlphaFoldDB" id="A0A840J0K0"/>